<proteinExistence type="predicted"/>
<comment type="caution">
    <text evidence="1">The sequence shown here is derived from an EMBL/GenBank/DDBJ whole genome shotgun (WGS) entry which is preliminary data.</text>
</comment>
<evidence type="ECO:0000313" key="1">
    <source>
        <dbReference type="EMBL" id="KHN71426.1"/>
    </source>
</evidence>
<evidence type="ECO:0000313" key="2">
    <source>
        <dbReference type="Proteomes" id="UP000031036"/>
    </source>
</evidence>
<dbReference type="Proteomes" id="UP000031036">
    <property type="component" value="Unassembled WGS sequence"/>
</dbReference>
<gene>
    <name evidence="1" type="ORF">Tcan_02277</name>
</gene>
<name>A0A0B2UK29_TOXCA</name>
<dbReference type="OrthoDB" id="10496012at2759"/>
<organism evidence="1 2">
    <name type="scientific">Toxocara canis</name>
    <name type="common">Canine roundworm</name>
    <dbReference type="NCBI Taxonomy" id="6265"/>
    <lineage>
        <taxon>Eukaryota</taxon>
        <taxon>Metazoa</taxon>
        <taxon>Ecdysozoa</taxon>
        <taxon>Nematoda</taxon>
        <taxon>Chromadorea</taxon>
        <taxon>Rhabditida</taxon>
        <taxon>Spirurina</taxon>
        <taxon>Ascaridomorpha</taxon>
        <taxon>Ascaridoidea</taxon>
        <taxon>Toxocaridae</taxon>
        <taxon>Toxocara</taxon>
    </lineage>
</organism>
<accession>A0A0B2UK29</accession>
<dbReference type="EMBL" id="JPKZ01022265">
    <property type="protein sequence ID" value="KHN71426.1"/>
    <property type="molecule type" value="Genomic_DNA"/>
</dbReference>
<keyword evidence="2" id="KW-1185">Reference proteome</keyword>
<dbReference type="AlphaFoldDB" id="A0A0B2UK29"/>
<sequence>VPSLLHTIRNSVSAECRRLACLVFGRLGAIDPGRIGLSSSNSALQIDRRSAEIVFVDGRDPFYVEVLERAATAFSGILDASAQELCSYSIQMVLRELVGRNSENGEAIWNSLSERCRKEVHMLRSSSFTRKGPPNELPSQRLYLLPVFFVFF</sequence>
<dbReference type="STRING" id="6265.A0A0B2UK29"/>
<feature type="non-terminal residue" evidence="1">
    <location>
        <position position="1"/>
    </location>
</feature>
<protein>
    <submittedName>
        <fullName evidence="1">Uncharacterized protein</fullName>
    </submittedName>
</protein>
<reference evidence="1 2" key="1">
    <citation type="submission" date="2014-11" db="EMBL/GenBank/DDBJ databases">
        <title>Genetic blueprint of the zoonotic pathogen Toxocara canis.</title>
        <authorList>
            <person name="Zhu X.-Q."/>
            <person name="Korhonen P.K."/>
            <person name="Cai H."/>
            <person name="Young N.D."/>
            <person name="Nejsum P."/>
            <person name="von Samson-Himmelstjerna G."/>
            <person name="Boag P.R."/>
            <person name="Tan P."/>
            <person name="Li Q."/>
            <person name="Min J."/>
            <person name="Yang Y."/>
            <person name="Wang X."/>
            <person name="Fang X."/>
            <person name="Hall R.S."/>
            <person name="Hofmann A."/>
            <person name="Sternberg P.W."/>
            <person name="Jex A.R."/>
            <person name="Gasser R.B."/>
        </authorList>
    </citation>
    <scope>NUCLEOTIDE SEQUENCE [LARGE SCALE GENOMIC DNA]</scope>
    <source>
        <strain evidence="1">PN_DK_2014</strain>
    </source>
</reference>